<evidence type="ECO:0000256" key="3">
    <source>
        <dbReference type="ARBA" id="ARBA00022795"/>
    </source>
</evidence>
<dbReference type="InterPro" id="IPR005648">
    <property type="entry name" value="FlgD"/>
</dbReference>
<comment type="similarity">
    <text evidence="1 5">Belongs to the FlgD family.</text>
</comment>
<protein>
    <recommendedName>
        <fullName evidence="2 5">Basal-body rod modification protein FlgD</fullName>
    </recommendedName>
</protein>
<evidence type="ECO:0000256" key="4">
    <source>
        <dbReference type="ARBA" id="ARBA00024746"/>
    </source>
</evidence>
<evidence type="ECO:0000256" key="2">
    <source>
        <dbReference type="ARBA" id="ARBA00016013"/>
    </source>
</evidence>
<name>A0ABZ2BP19_9RHOB</name>
<gene>
    <name evidence="7" type="ORF">ROLI_000650</name>
</gene>
<evidence type="ECO:0000313" key="8">
    <source>
        <dbReference type="Proteomes" id="UP001318682"/>
    </source>
</evidence>
<feature type="domain" description="FlgD/Vpr Ig-like" evidence="6">
    <location>
        <begin position="106"/>
        <end position="172"/>
    </location>
</feature>
<evidence type="ECO:0000313" key="7">
    <source>
        <dbReference type="EMBL" id="WVX47007.1"/>
    </source>
</evidence>
<dbReference type="Pfam" id="PF13860">
    <property type="entry name" value="FlgD_ig"/>
    <property type="match status" value="1"/>
</dbReference>
<organism evidence="7 8">
    <name type="scientific">Roseobacter fucihabitans</name>
    <dbReference type="NCBI Taxonomy" id="1537242"/>
    <lineage>
        <taxon>Bacteria</taxon>
        <taxon>Pseudomonadati</taxon>
        <taxon>Pseudomonadota</taxon>
        <taxon>Alphaproteobacteria</taxon>
        <taxon>Rhodobacterales</taxon>
        <taxon>Roseobacteraceae</taxon>
        <taxon>Roseobacter</taxon>
    </lineage>
</organism>
<sequence>MEISNSQAAQNAVRAAAAPAQANAVLSSDFETFLQMLTAQAKYQDPLEPIDSSEYAAQLAQFSMVEQQVLSNDLLQALSGQMGADDIGQMAGWIGMEARTNAPVSFDGSPITIVPKTEAGADQAILVAFNAKGEEVQRQQITTGTQPVDWTGVATDGTTLAAGQYTFKVESRSLGQIVGTNPAESYARINEARRQGDSTVLVLNGGATVATTEITALREPN</sequence>
<dbReference type="EMBL" id="CP143423">
    <property type="protein sequence ID" value="WVX47007.1"/>
    <property type="molecule type" value="Genomic_DNA"/>
</dbReference>
<comment type="function">
    <text evidence="4 5">Required for flagellar hook formation. May act as a scaffolding protein.</text>
</comment>
<reference evidence="8" key="1">
    <citation type="submission" date="2024-01" db="EMBL/GenBank/DDBJ databases">
        <title>Roseobacter fucihabitans sp. nov., isolated from the brown alga Fucus spiralis.</title>
        <authorList>
            <person name="Hahnke S."/>
            <person name="Berger M."/>
            <person name="Schlingloff A."/>
            <person name="Athale I."/>
            <person name="Neumann-Schaal M."/>
            <person name="Adenaya A."/>
            <person name="Poehlein A."/>
            <person name="Daniel R."/>
            <person name="Pertersen J."/>
            <person name="Brinkhoff T."/>
        </authorList>
    </citation>
    <scope>NUCLEOTIDE SEQUENCE [LARGE SCALE GENOMIC DNA]</scope>
    <source>
        <strain evidence="8">B14</strain>
    </source>
</reference>
<dbReference type="InterPro" id="IPR025965">
    <property type="entry name" value="FlgD/Vpr_Ig-like"/>
</dbReference>
<evidence type="ECO:0000259" key="6">
    <source>
        <dbReference type="Pfam" id="PF13860"/>
    </source>
</evidence>
<accession>A0ABZ2BP19</accession>
<dbReference type="Proteomes" id="UP001318682">
    <property type="component" value="Chromosome"/>
</dbReference>
<proteinExistence type="inferred from homology"/>
<evidence type="ECO:0000256" key="1">
    <source>
        <dbReference type="ARBA" id="ARBA00010577"/>
    </source>
</evidence>
<keyword evidence="8" id="KW-1185">Reference proteome</keyword>
<keyword evidence="3 5" id="KW-1005">Bacterial flagellum biogenesis</keyword>
<dbReference type="NCBIfam" id="NF009453">
    <property type="entry name" value="PRK12813.1"/>
    <property type="match status" value="1"/>
</dbReference>
<dbReference type="RefSeq" id="WP_187430691.1">
    <property type="nucleotide sequence ID" value="NZ_CP143423.1"/>
</dbReference>
<dbReference type="Pfam" id="PF03963">
    <property type="entry name" value="FlgD"/>
    <property type="match status" value="1"/>
</dbReference>
<evidence type="ECO:0000256" key="5">
    <source>
        <dbReference type="RuleBase" id="RU362076"/>
    </source>
</evidence>